<dbReference type="InterPro" id="IPR010905">
    <property type="entry name" value="Glyco_hydro_88"/>
</dbReference>
<sequence>MLKRYIPLPTLLIFIAHLCSLGVKLNADTPANAVATDQPWSIRMAESLMKRSPEAWAMRPHKGLSEPKWGYTYGLALGAVEAVHQKHGGDPLHSYVKTYVDQLIDENGAIKDYHIWDFNIDSVNAGKLLFDLYERYDDPRYLKAMQDLRTQLKWQPTTSEGGYWHKRYYPWQMWLDGLYMGAAYQARYAATFGEPAEAFDQIVKQFVLIESKVRDPETGLLYHAWDESKLQLWADPETGLSPHFWSRAMGWYAMALVDTLEQMPEGHHGIAKLEAILKRLMQALEAHQDDSGLWYQVVDLPEAKGNYLEASGTCMFAYAAAKGVRLGYLANSYQQLAEKAFDGVLAELITVDEDGEVHLDGVCGSAGLGGTPHYRDGSFAYYISEPIVRDDAHGVGPFILAALELGR</sequence>
<dbReference type="RefSeq" id="WP_185660590.1">
    <property type="nucleotide sequence ID" value="NZ_CAWPOO010000012.1"/>
</dbReference>
<keyword evidence="3" id="KW-1185">Reference proteome</keyword>
<dbReference type="InterPro" id="IPR012341">
    <property type="entry name" value="6hp_glycosidase-like_sf"/>
</dbReference>
<dbReference type="PANTHER" id="PTHR33886">
    <property type="entry name" value="UNSATURATED RHAMNOGALACTURONAN HYDROLASE (EUROFUNG)"/>
    <property type="match status" value="1"/>
</dbReference>
<dbReference type="Proteomes" id="UP000526501">
    <property type="component" value="Unassembled WGS sequence"/>
</dbReference>
<reference evidence="2 3" key="1">
    <citation type="submission" date="2020-07" db="EMBL/GenBank/DDBJ databases">
        <authorList>
            <person name="Feng X."/>
        </authorList>
    </citation>
    <scope>NUCLEOTIDE SEQUENCE [LARGE SCALE GENOMIC DNA]</scope>
    <source>
        <strain evidence="2 3">JCM23202</strain>
    </source>
</reference>
<comment type="caution">
    <text evidence="2">The sequence shown here is derived from an EMBL/GenBank/DDBJ whole genome shotgun (WGS) entry which is preliminary data.</text>
</comment>
<dbReference type="PANTHER" id="PTHR33886:SF8">
    <property type="entry name" value="UNSATURATED RHAMNOGALACTURONAN HYDROLASE (EUROFUNG)"/>
    <property type="match status" value="1"/>
</dbReference>
<organism evidence="2 3">
    <name type="scientific">Pelagicoccus albus</name>
    <dbReference type="NCBI Taxonomy" id="415222"/>
    <lineage>
        <taxon>Bacteria</taxon>
        <taxon>Pseudomonadati</taxon>
        <taxon>Verrucomicrobiota</taxon>
        <taxon>Opitutia</taxon>
        <taxon>Puniceicoccales</taxon>
        <taxon>Pelagicoccaceae</taxon>
        <taxon>Pelagicoccus</taxon>
    </lineage>
</organism>
<accession>A0A7X1E8E8</accession>
<name>A0A7X1E8E8_9BACT</name>
<dbReference type="SUPFAM" id="SSF48208">
    <property type="entry name" value="Six-hairpin glycosidases"/>
    <property type="match status" value="1"/>
</dbReference>
<dbReference type="InterPro" id="IPR008928">
    <property type="entry name" value="6-hairpin_glycosidase_sf"/>
</dbReference>
<dbReference type="Gene3D" id="1.50.10.10">
    <property type="match status" value="1"/>
</dbReference>
<evidence type="ECO:0000313" key="2">
    <source>
        <dbReference type="EMBL" id="MBC2606725.1"/>
    </source>
</evidence>
<dbReference type="GO" id="GO:0016787">
    <property type="term" value="F:hydrolase activity"/>
    <property type="evidence" value="ECO:0007669"/>
    <property type="project" value="UniProtKB-KW"/>
</dbReference>
<dbReference type="Pfam" id="PF07470">
    <property type="entry name" value="Glyco_hydro_88"/>
    <property type="match status" value="1"/>
</dbReference>
<gene>
    <name evidence="2" type="ORF">H5P27_11795</name>
</gene>
<keyword evidence="1 2" id="KW-0378">Hydrolase</keyword>
<proteinExistence type="predicted"/>
<dbReference type="InterPro" id="IPR052043">
    <property type="entry name" value="PolySaccharide_Degr_Enz"/>
</dbReference>
<dbReference type="EMBL" id="JACHVC010000012">
    <property type="protein sequence ID" value="MBC2606725.1"/>
    <property type="molecule type" value="Genomic_DNA"/>
</dbReference>
<evidence type="ECO:0000313" key="3">
    <source>
        <dbReference type="Proteomes" id="UP000526501"/>
    </source>
</evidence>
<dbReference type="AlphaFoldDB" id="A0A7X1E8E8"/>
<evidence type="ECO:0000256" key="1">
    <source>
        <dbReference type="ARBA" id="ARBA00022801"/>
    </source>
</evidence>
<dbReference type="GO" id="GO:0005975">
    <property type="term" value="P:carbohydrate metabolic process"/>
    <property type="evidence" value="ECO:0007669"/>
    <property type="project" value="InterPro"/>
</dbReference>
<protein>
    <submittedName>
        <fullName evidence="2">Glycoside hydrolase family 88 protein</fullName>
    </submittedName>
</protein>